<keyword evidence="3" id="KW-1185">Reference proteome</keyword>
<keyword evidence="1" id="KW-0472">Membrane</keyword>
<dbReference type="AlphaFoldDB" id="A0A8H4Q411"/>
<sequence length="149" mass="17725">MPRPKASSLRPILATPIRRLIQTAKEPVLSGAALTVITNPYQAKKVWPPRMRELTPQQQLRFEKKMKRRLRLVYHRPKWDKAVLLVQYTFMVACVVSFVFFSDFEFWCDEYRPSEEMRKYVQTVFGTMDPDKRFENSIHAFPREESTPK</sequence>
<feature type="transmembrane region" description="Helical" evidence="1">
    <location>
        <begin position="82"/>
        <end position="101"/>
    </location>
</feature>
<dbReference type="EMBL" id="JAACLJ010000006">
    <property type="protein sequence ID" value="KAF4584354.1"/>
    <property type="molecule type" value="Genomic_DNA"/>
</dbReference>
<accession>A0A8H4Q411</accession>
<dbReference type="OrthoDB" id="5278907at2759"/>
<reference evidence="2 3" key="1">
    <citation type="journal article" date="2020" name="G3 (Bethesda)">
        <title>Genetic Underpinnings of Host Manipulation by Ophiocordyceps as Revealed by Comparative Transcriptomics.</title>
        <authorList>
            <person name="Will I."/>
            <person name="Das B."/>
            <person name="Trinh T."/>
            <person name="Brachmann A."/>
            <person name="Ohm R.A."/>
            <person name="de Bekker C."/>
        </authorList>
    </citation>
    <scope>NUCLEOTIDE SEQUENCE [LARGE SCALE GENOMIC DNA]</scope>
    <source>
        <strain evidence="2 3">EC05</strain>
    </source>
</reference>
<keyword evidence="1" id="KW-1133">Transmembrane helix</keyword>
<evidence type="ECO:0000256" key="1">
    <source>
        <dbReference type="SAM" id="Phobius"/>
    </source>
</evidence>
<keyword evidence="1" id="KW-0812">Transmembrane</keyword>
<protein>
    <submittedName>
        <fullName evidence="2">Uncharacterized protein</fullName>
    </submittedName>
</protein>
<evidence type="ECO:0000313" key="2">
    <source>
        <dbReference type="EMBL" id="KAF4584354.1"/>
    </source>
</evidence>
<evidence type="ECO:0000313" key="3">
    <source>
        <dbReference type="Proteomes" id="UP000562929"/>
    </source>
</evidence>
<gene>
    <name evidence="2" type="ORF">GQ602_005727</name>
</gene>
<proteinExistence type="predicted"/>
<comment type="caution">
    <text evidence="2">The sequence shown here is derived from an EMBL/GenBank/DDBJ whole genome shotgun (WGS) entry which is preliminary data.</text>
</comment>
<dbReference type="Proteomes" id="UP000562929">
    <property type="component" value="Unassembled WGS sequence"/>
</dbReference>
<name>A0A8H4Q411_9HYPO</name>
<organism evidence="2 3">
    <name type="scientific">Ophiocordyceps camponoti-floridani</name>
    <dbReference type="NCBI Taxonomy" id="2030778"/>
    <lineage>
        <taxon>Eukaryota</taxon>
        <taxon>Fungi</taxon>
        <taxon>Dikarya</taxon>
        <taxon>Ascomycota</taxon>
        <taxon>Pezizomycotina</taxon>
        <taxon>Sordariomycetes</taxon>
        <taxon>Hypocreomycetidae</taxon>
        <taxon>Hypocreales</taxon>
        <taxon>Ophiocordycipitaceae</taxon>
        <taxon>Ophiocordyceps</taxon>
    </lineage>
</organism>